<reference evidence="1" key="2">
    <citation type="submission" date="2022-01" db="EMBL/GenBank/DDBJ databases">
        <authorList>
            <person name="Yamashiro T."/>
            <person name="Shiraishi A."/>
            <person name="Satake H."/>
            <person name="Nakayama K."/>
        </authorList>
    </citation>
    <scope>NUCLEOTIDE SEQUENCE</scope>
</reference>
<comment type="caution">
    <text evidence="1">The sequence shown here is derived from an EMBL/GenBank/DDBJ whole genome shotgun (WGS) entry which is preliminary data.</text>
</comment>
<reference evidence="1" key="1">
    <citation type="journal article" date="2022" name="Int. J. Mol. Sci.">
        <title>Draft Genome of Tanacetum Coccineum: Genomic Comparison of Closely Related Tanacetum-Family Plants.</title>
        <authorList>
            <person name="Yamashiro T."/>
            <person name="Shiraishi A."/>
            <person name="Nakayama K."/>
            <person name="Satake H."/>
        </authorList>
    </citation>
    <scope>NUCLEOTIDE SEQUENCE</scope>
</reference>
<dbReference type="Proteomes" id="UP001151760">
    <property type="component" value="Unassembled WGS sequence"/>
</dbReference>
<evidence type="ECO:0000313" key="1">
    <source>
        <dbReference type="EMBL" id="GJT33447.1"/>
    </source>
</evidence>
<organism evidence="1 2">
    <name type="scientific">Tanacetum coccineum</name>
    <dbReference type="NCBI Taxonomy" id="301880"/>
    <lineage>
        <taxon>Eukaryota</taxon>
        <taxon>Viridiplantae</taxon>
        <taxon>Streptophyta</taxon>
        <taxon>Embryophyta</taxon>
        <taxon>Tracheophyta</taxon>
        <taxon>Spermatophyta</taxon>
        <taxon>Magnoliopsida</taxon>
        <taxon>eudicotyledons</taxon>
        <taxon>Gunneridae</taxon>
        <taxon>Pentapetalae</taxon>
        <taxon>asterids</taxon>
        <taxon>campanulids</taxon>
        <taxon>Asterales</taxon>
        <taxon>Asteraceae</taxon>
        <taxon>Asteroideae</taxon>
        <taxon>Anthemideae</taxon>
        <taxon>Anthemidinae</taxon>
        <taxon>Tanacetum</taxon>
    </lineage>
</organism>
<accession>A0ABQ5D3A3</accession>
<name>A0ABQ5D3A3_9ASTR</name>
<evidence type="ECO:0000313" key="2">
    <source>
        <dbReference type="Proteomes" id="UP001151760"/>
    </source>
</evidence>
<sequence>MASNNSNCIKYKGVADKVTDKNYGVDDKGVADKVGRMIAYGMVVDGMVGEYDYEKEKLNERIGKLSVRVGQLSRRVRDVDTMNYMGFRTVPLAVDEWMLKGSTLKVLKF</sequence>
<keyword evidence="2" id="KW-1185">Reference proteome</keyword>
<dbReference type="EMBL" id="BQNB010014878">
    <property type="protein sequence ID" value="GJT33447.1"/>
    <property type="molecule type" value="Genomic_DNA"/>
</dbReference>
<gene>
    <name evidence="1" type="ORF">Tco_0923866</name>
</gene>
<proteinExistence type="predicted"/>
<protein>
    <submittedName>
        <fullName evidence="1">Uncharacterized protein</fullName>
    </submittedName>
</protein>